<feature type="region of interest" description="Disordered" evidence="6">
    <location>
        <begin position="454"/>
        <end position="485"/>
    </location>
</feature>
<evidence type="ECO:0000256" key="7">
    <source>
        <dbReference type="SAM" id="Phobius"/>
    </source>
</evidence>
<evidence type="ECO:0000313" key="9">
    <source>
        <dbReference type="EMBL" id="KAF7191459.1"/>
    </source>
</evidence>
<evidence type="ECO:0000313" key="10">
    <source>
        <dbReference type="Proteomes" id="UP000660729"/>
    </source>
</evidence>
<feature type="transmembrane region" description="Helical" evidence="7">
    <location>
        <begin position="51"/>
        <end position="69"/>
    </location>
</feature>
<comment type="subcellular location">
    <subcellularLocation>
        <location evidence="1">Membrane</location>
        <topology evidence="1">Multi-pass membrane protein</topology>
    </subcellularLocation>
</comment>
<protein>
    <recommendedName>
        <fullName evidence="8">Rhodopsin domain-containing protein</fullName>
    </recommendedName>
</protein>
<evidence type="ECO:0000256" key="5">
    <source>
        <dbReference type="ARBA" id="ARBA00038359"/>
    </source>
</evidence>
<feature type="compositionally biased region" description="Low complexity" evidence="6">
    <location>
        <begin position="464"/>
        <end position="477"/>
    </location>
</feature>
<proteinExistence type="inferred from homology"/>
<keyword evidence="2 7" id="KW-0812">Transmembrane</keyword>
<keyword evidence="3 7" id="KW-1133">Transmembrane helix</keyword>
<dbReference type="OrthoDB" id="10017208at2759"/>
<feature type="region of interest" description="Disordered" evidence="6">
    <location>
        <begin position="352"/>
        <end position="372"/>
    </location>
</feature>
<evidence type="ECO:0000256" key="1">
    <source>
        <dbReference type="ARBA" id="ARBA00004141"/>
    </source>
</evidence>
<dbReference type="PANTHER" id="PTHR33048:SF47">
    <property type="entry name" value="INTEGRAL MEMBRANE PROTEIN-RELATED"/>
    <property type="match status" value="1"/>
</dbReference>
<dbReference type="InterPro" id="IPR052337">
    <property type="entry name" value="SAT4-like"/>
</dbReference>
<evidence type="ECO:0000256" key="3">
    <source>
        <dbReference type="ARBA" id="ARBA00022989"/>
    </source>
</evidence>
<feature type="compositionally biased region" description="Polar residues" evidence="6">
    <location>
        <begin position="386"/>
        <end position="397"/>
    </location>
</feature>
<feature type="domain" description="Rhodopsin" evidence="8">
    <location>
        <begin position="38"/>
        <end position="270"/>
    </location>
</feature>
<evidence type="ECO:0000256" key="6">
    <source>
        <dbReference type="SAM" id="MobiDB-lite"/>
    </source>
</evidence>
<keyword evidence="10" id="KW-1185">Reference proteome</keyword>
<evidence type="ECO:0000256" key="2">
    <source>
        <dbReference type="ARBA" id="ARBA00022692"/>
    </source>
</evidence>
<dbReference type="InterPro" id="IPR049326">
    <property type="entry name" value="Rhodopsin_dom_fungi"/>
</dbReference>
<dbReference type="AlphaFoldDB" id="A0A8H6VKJ7"/>
<sequence>MGWVLDASPEVEERSRWKAIVATILVFTILMLVTVLLRFWVRRRTIHKEDWITLVTTLFSVIYGATVIIQTRYGLGLPVALQPTQYARAHAITNYGAKPFYLWGLAGFKLALCISYLRMTKGSTDRRYRIFIIGIAVFCVAVNTIYVFLCMFNCTPLAKMFDASIPGSCLSFAPINYAISITAIICDVIIFLLPIPLVQRLHLDRAVKLGLTIIFALGLLTTVLSIMRATQIYRVEYGDGDTSYFVIRSGLELNIGIITSCLPVLRPLLRHVPQKIISLLPCSTGHETTHASAVELPGDYPVTQTIGGSFSHNMSSQSGKSWKSLPTPLRSKPSRKFDKGVERMTTTMRGSDESLVSGEQSFGNASPQIDVPKRASRPFSMTRPLTSMTQHSETETVITGGGRQRWESDNGTGRWEGFGGVIKTVEIDVTSLHAITPTTPTDGIVEFGRGLTRRDEWDFPTPPRTARTYSSSRSRAASKSEKDAA</sequence>
<comment type="similarity">
    <text evidence="5">Belongs to the SAT4 family.</text>
</comment>
<dbReference type="PANTHER" id="PTHR33048">
    <property type="entry name" value="PTH11-LIKE INTEGRAL MEMBRANE PROTEIN (AFU_ORTHOLOGUE AFUA_5G11245)"/>
    <property type="match status" value="1"/>
</dbReference>
<dbReference type="GO" id="GO:0016020">
    <property type="term" value="C:membrane"/>
    <property type="evidence" value="ECO:0007669"/>
    <property type="project" value="UniProtKB-SubCell"/>
</dbReference>
<dbReference type="Pfam" id="PF20684">
    <property type="entry name" value="Fung_rhodopsin"/>
    <property type="match status" value="1"/>
</dbReference>
<dbReference type="Proteomes" id="UP000660729">
    <property type="component" value="Unassembled WGS sequence"/>
</dbReference>
<feature type="region of interest" description="Disordered" evidence="6">
    <location>
        <begin position="386"/>
        <end position="412"/>
    </location>
</feature>
<reference evidence="9" key="1">
    <citation type="submission" date="2020-04" db="EMBL/GenBank/DDBJ databases">
        <title>Draft genome resource of the tomato pathogen Pseudocercospora fuligena.</title>
        <authorList>
            <person name="Zaccaron A."/>
        </authorList>
    </citation>
    <scope>NUCLEOTIDE SEQUENCE</scope>
    <source>
        <strain evidence="9">PF001</strain>
    </source>
</reference>
<feature type="transmembrane region" description="Helical" evidence="7">
    <location>
        <begin position="130"/>
        <end position="155"/>
    </location>
</feature>
<organism evidence="9 10">
    <name type="scientific">Pseudocercospora fuligena</name>
    <dbReference type="NCBI Taxonomy" id="685502"/>
    <lineage>
        <taxon>Eukaryota</taxon>
        <taxon>Fungi</taxon>
        <taxon>Dikarya</taxon>
        <taxon>Ascomycota</taxon>
        <taxon>Pezizomycotina</taxon>
        <taxon>Dothideomycetes</taxon>
        <taxon>Dothideomycetidae</taxon>
        <taxon>Mycosphaerellales</taxon>
        <taxon>Mycosphaerellaceae</taxon>
        <taxon>Pseudocercospora</taxon>
    </lineage>
</organism>
<keyword evidence="4 7" id="KW-0472">Membrane</keyword>
<feature type="non-terminal residue" evidence="9">
    <location>
        <position position="1"/>
    </location>
</feature>
<feature type="transmembrane region" description="Helical" evidence="7">
    <location>
        <begin position="175"/>
        <end position="197"/>
    </location>
</feature>
<evidence type="ECO:0000256" key="4">
    <source>
        <dbReference type="ARBA" id="ARBA00023136"/>
    </source>
</evidence>
<evidence type="ECO:0000259" key="8">
    <source>
        <dbReference type="Pfam" id="PF20684"/>
    </source>
</evidence>
<accession>A0A8H6VKJ7</accession>
<feature type="transmembrane region" description="Helical" evidence="7">
    <location>
        <begin position="100"/>
        <end position="118"/>
    </location>
</feature>
<feature type="region of interest" description="Disordered" evidence="6">
    <location>
        <begin position="313"/>
        <end position="335"/>
    </location>
</feature>
<dbReference type="EMBL" id="JABCIY010000157">
    <property type="protein sequence ID" value="KAF7191459.1"/>
    <property type="molecule type" value="Genomic_DNA"/>
</dbReference>
<comment type="caution">
    <text evidence="9">The sequence shown here is derived from an EMBL/GenBank/DDBJ whole genome shotgun (WGS) entry which is preliminary data.</text>
</comment>
<feature type="transmembrane region" description="Helical" evidence="7">
    <location>
        <begin position="20"/>
        <end position="39"/>
    </location>
</feature>
<feature type="compositionally biased region" description="Polar residues" evidence="6">
    <location>
        <begin position="357"/>
        <end position="367"/>
    </location>
</feature>
<name>A0A8H6VKJ7_9PEZI</name>
<gene>
    <name evidence="9" type="ORF">HII31_06961</name>
</gene>
<feature type="transmembrane region" description="Helical" evidence="7">
    <location>
        <begin position="209"/>
        <end position="233"/>
    </location>
</feature>